<dbReference type="Pfam" id="PF00692">
    <property type="entry name" value="dUTPase"/>
    <property type="match status" value="1"/>
</dbReference>
<dbReference type="InterPro" id="IPR008181">
    <property type="entry name" value="dUTPase"/>
</dbReference>
<dbReference type="EC" id="3.6.1.23" evidence="2"/>
<dbReference type="AlphaFoldDB" id="A0A1F8EW80"/>
<gene>
    <name evidence="8" type="ORF">A2831_00225</name>
</gene>
<dbReference type="InterPro" id="IPR029054">
    <property type="entry name" value="dUTPase-like"/>
</dbReference>
<organism evidence="8 9">
    <name type="scientific">Candidatus Yanofskybacteria bacterium RIFCSPHIGHO2_01_FULL_44_17</name>
    <dbReference type="NCBI Taxonomy" id="1802668"/>
    <lineage>
        <taxon>Bacteria</taxon>
        <taxon>Candidatus Yanofskyibacteriota</taxon>
    </lineage>
</organism>
<evidence type="ECO:0000256" key="5">
    <source>
        <dbReference type="ARBA" id="ARBA00047686"/>
    </source>
</evidence>
<dbReference type="PANTHER" id="PTHR11241">
    <property type="entry name" value="DEOXYURIDINE 5'-TRIPHOSPHATE NUCLEOTIDOHYDROLASE"/>
    <property type="match status" value="1"/>
</dbReference>
<evidence type="ECO:0000256" key="1">
    <source>
        <dbReference type="ARBA" id="ARBA00006581"/>
    </source>
</evidence>
<dbReference type="CDD" id="cd07557">
    <property type="entry name" value="trimeric_dUTPase"/>
    <property type="match status" value="1"/>
</dbReference>
<evidence type="ECO:0000313" key="8">
    <source>
        <dbReference type="EMBL" id="OGN05093.1"/>
    </source>
</evidence>
<keyword evidence="4" id="KW-0546">Nucleotide metabolism</keyword>
<protein>
    <recommendedName>
        <fullName evidence="2">dUTP diphosphatase</fullName>
        <ecNumber evidence="2">3.6.1.23</ecNumber>
    </recommendedName>
</protein>
<comment type="catalytic activity">
    <reaction evidence="5">
        <text>dUTP + H2O = dUMP + diphosphate + H(+)</text>
        <dbReference type="Rhea" id="RHEA:10248"/>
        <dbReference type="ChEBI" id="CHEBI:15377"/>
        <dbReference type="ChEBI" id="CHEBI:15378"/>
        <dbReference type="ChEBI" id="CHEBI:33019"/>
        <dbReference type="ChEBI" id="CHEBI:61555"/>
        <dbReference type="ChEBI" id="CHEBI:246422"/>
        <dbReference type="EC" id="3.6.1.23"/>
    </reaction>
</comment>
<dbReference type="Proteomes" id="UP000177507">
    <property type="component" value="Unassembled WGS sequence"/>
</dbReference>
<comment type="caution">
    <text evidence="8">The sequence shown here is derived from an EMBL/GenBank/DDBJ whole genome shotgun (WGS) entry which is preliminary data.</text>
</comment>
<dbReference type="GO" id="GO:0004170">
    <property type="term" value="F:dUTP diphosphatase activity"/>
    <property type="evidence" value="ECO:0007669"/>
    <property type="project" value="UniProtKB-EC"/>
</dbReference>
<dbReference type="NCBIfam" id="TIGR00576">
    <property type="entry name" value="dut"/>
    <property type="match status" value="1"/>
</dbReference>
<feature type="region of interest" description="Disordered" evidence="6">
    <location>
        <begin position="122"/>
        <end position="141"/>
    </location>
</feature>
<evidence type="ECO:0000256" key="2">
    <source>
        <dbReference type="ARBA" id="ARBA00012379"/>
    </source>
</evidence>
<dbReference type="GO" id="GO:0006226">
    <property type="term" value="P:dUMP biosynthetic process"/>
    <property type="evidence" value="ECO:0007669"/>
    <property type="project" value="InterPro"/>
</dbReference>
<evidence type="ECO:0000256" key="4">
    <source>
        <dbReference type="ARBA" id="ARBA00023080"/>
    </source>
</evidence>
<reference evidence="8 9" key="1">
    <citation type="journal article" date="2016" name="Nat. Commun.">
        <title>Thousands of microbial genomes shed light on interconnected biogeochemical processes in an aquifer system.</title>
        <authorList>
            <person name="Anantharaman K."/>
            <person name="Brown C.T."/>
            <person name="Hug L.A."/>
            <person name="Sharon I."/>
            <person name="Castelle C.J."/>
            <person name="Probst A.J."/>
            <person name="Thomas B.C."/>
            <person name="Singh A."/>
            <person name="Wilkins M.J."/>
            <person name="Karaoz U."/>
            <person name="Brodie E.L."/>
            <person name="Williams K.H."/>
            <person name="Hubbard S.S."/>
            <person name="Banfield J.F."/>
        </authorList>
    </citation>
    <scope>NUCLEOTIDE SEQUENCE [LARGE SCALE GENOMIC DNA]</scope>
</reference>
<dbReference type="InterPro" id="IPR036157">
    <property type="entry name" value="dUTPase-like_sf"/>
</dbReference>
<dbReference type="NCBIfam" id="NF001862">
    <property type="entry name" value="PRK00601.1"/>
    <property type="match status" value="1"/>
</dbReference>
<evidence type="ECO:0000313" key="9">
    <source>
        <dbReference type="Proteomes" id="UP000177507"/>
    </source>
</evidence>
<dbReference type="PANTHER" id="PTHR11241:SF0">
    <property type="entry name" value="DEOXYURIDINE 5'-TRIPHOSPHATE NUCLEOTIDOHYDROLASE"/>
    <property type="match status" value="1"/>
</dbReference>
<comment type="similarity">
    <text evidence="1">Belongs to the dUTPase family.</text>
</comment>
<dbReference type="InterPro" id="IPR033704">
    <property type="entry name" value="dUTPase_trimeric"/>
</dbReference>
<dbReference type="STRING" id="1802668.A2831_00225"/>
<dbReference type="Gene3D" id="2.70.40.10">
    <property type="match status" value="1"/>
</dbReference>
<dbReference type="EMBL" id="MGJI01000013">
    <property type="protein sequence ID" value="OGN05093.1"/>
    <property type="molecule type" value="Genomic_DNA"/>
</dbReference>
<keyword evidence="3" id="KW-0378">Hydrolase</keyword>
<accession>A0A1F8EW80</accession>
<dbReference type="GO" id="GO:0046081">
    <property type="term" value="P:dUTP catabolic process"/>
    <property type="evidence" value="ECO:0007669"/>
    <property type="project" value="InterPro"/>
</dbReference>
<evidence type="ECO:0000259" key="7">
    <source>
        <dbReference type="Pfam" id="PF00692"/>
    </source>
</evidence>
<sequence>MRIKIKKLHPDAKIPVKMHSGDAGLDLCSIASHVLRPGEIATVATGIAMATPRDCVGLIWDRSGLAIKNGLKVLGGVIDSNYRGEIIVGLINLSKKTYRIEAGDRIAQMLIQKVENVSPQVVSELTSSNRGDKGFGSSGRK</sequence>
<feature type="domain" description="dUTPase-like" evidence="7">
    <location>
        <begin position="12"/>
        <end position="139"/>
    </location>
</feature>
<evidence type="ECO:0000256" key="6">
    <source>
        <dbReference type="SAM" id="MobiDB-lite"/>
    </source>
</evidence>
<dbReference type="GO" id="GO:0000287">
    <property type="term" value="F:magnesium ion binding"/>
    <property type="evidence" value="ECO:0007669"/>
    <property type="project" value="InterPro"/>
</dbReference>
<dbReference type="SUPFAM" id="SSF51283">
    <property type="entry name" value="dUTPase-like"/>
    <property type="match status" value="1"/>
</dbReference>
<name>A0A1F8EW80_9BACT</name>
<evidence type="ECO:0000256" key="3">
    <source>
        <dbReference type="ARBA" id="ARBA00022801"/>
    </source>
</evidence>
<proteinExistence type="inferred from homology"/>